<accession>A0A0F9L0Y4</accession>
<gene>
    <name evidence="1" type="ORF">LCGC14_1570400</name>
</gene>
<dbReference type="EMBL" id="LAZR01012242">
    <property type="protein sequence ID" value="KKM27863.1"/>
    <property type="molecule type" value="Genomic_DNA"/>
</dbReference>
<protein>
    <submittedName>
        <fullName evidence="1">Uncharacterized protein</fullName>
    </submittedName>
</protein>
<organism evidence="1">
    <name type="scientific">marine sediment metagenome</name>
    <dbReference type="NCBI Taxonomy" id="412755"/>
    <lineage>
        <taxon>unclassified sequences</taxon>
        <taxon>metagenomes</taxon>
        <taxon>ecological metagenomes</taxon>
    </lineage>
</organism>
<evidence type="ECO:0000313" key="1">
    <source>
        <dbReference type="EMBL" id="KKM27863.1"/>
    </source>
</evidence>
<name>A0A0F9L0Y4_9ZZZZ</name>
<comment type="caution">
    <text evidence="1">The sequence shown here is derived from an EMBL/GenBank/DDBJ whole genome shotgun (WGS) entry which is preliminary data.</text>
</comment>
<sequence>AETVQTAMEWTAKLDISEVEAETKKYASTLESLSSVIDSTGSALADMFGTLGDSDLSGLDLMALRDAIEQQTEIQKESWELQKETIELENQILAAQAARLESGDALITIDGGTLQPHLEAFMQEILANIQIWASEEGANFLLNL</sequence>
<dbReference type="AlphaFoldDB" id="A0A0F9L0Y4"/>
<proteinExistence type="predicted"/>
<feature type="non-terminal residue" evidence="1">
    <location>
        <position position="1"/>
    </location>
</feature>
<reference evidence="1" key="1">
    <citation type="journal article" date="2015" name="Nature">
        <title>Complex archaea that bridge the gap between prokaryotes and eukaryotes.</title>
        <authorList>
            <person name="Spang A."/>
            <person name="Saw J.H."/>
            <person name="Jorgensen S.L."/>
            <person name="Zaremba-Niedzwiedzka K."/>
            <person name="Martijn J."/>
            <person name="Lind A.E."/>
            <person name="van Eijk R."/>
            <person name="Schleper C."/>
            <person name="Guy L."/>
            <person name="Ettema T.J."/>
        </authorList>
    </citation>
    <scope>NUCLEOTIDE SEQUENCE</scope>
</reference>